<protein>
    <submittedName>
        <fullName evidence="1">Uncharacterized protein</fullName>
    </submittedName>
</protein>
<proteinExistence type="predicted"/>
<organism evidence="1">
    <name type="scientific">Siphoviridae sp. ctOba29</name>
    <dbReference type="NCBI Taxonomy" id="2825480"/>
    <lineage>
        <taxon>Viruses</taxon>
        <taxon>Duplodnaviria</taxon>
        <taxon>Heunggongvirae</taxon>
        <taxon>Uroviricota</taxon>
        <taxon>Caudoviricetes</taxon>
    </lineage>
</organism>
<accession>A0A8S5NX04</accession>
<evidence type="ECO:0000313" key="1">
    <source>
        <dbReference type="EMBL" id="DAD98943.1"/>
    </source>
</evidence>
<reference evidence="1" key="1">
    <citation type="journal article" date="2021" name="Proc. Natl. Acad. Sci. U.S.A.">
        <title>A Catalog of Tens of Thousands of Viruses from Human Metagenomes Reveals Hidden Associations with Chronic Diseases.</title>
        <authorList>
            <person name="Tisza M.J."/>
            <person name="Buck C.B."/>
        </authorList>
    </citation>
    <scope>NUCLEOTIDE SEQUENCE</scope>
    <source>
        <strain evidence="1">CtOba29</strain>
    </source>
</reference>
<dbReference type="EMBL" id="BK015271">
    <property type="protein sequence ID" value="DAD98943.1"/>
    <property type="molecule type" value="Genomic_DNA"/>
</dbReference>
<name>A0A8S5NX04_9CAUD</name>
<sequence>MGVIAAVAGAIQIASWAMALLDAIEKPSVPPPTKARHREP</sequence>